<dbReference type="FunFam" id="3.40.50.300:FF:000016">
    <property type="entry name" value="Oligopeptide ABC transporter ATP-binding component"/>
    <property type="match status" value="1"/>
</dbReference>
<dbReference type="InterPro" id="IPR050319">
    <property type="entry name" value="ABC_transp_ATP-bind"/>
</dbReference>
<keyword evidence="3" id="KW-0547">Nucleotide-binding</keyword>
<dbReference type="GO" id="GO:0055085">
    <property type="term" value="P:transmembrane transport"/>
    <property type="evidence" value="ECO:0007669"/>
    <property type="project" value="UniProtKB-ARBA"/>
</dbReference>
<dbReference type="EMBL" id="FMZZ01000006">
    <property type="protein sequence ID" value="SDD00661.1"/>
    <property type="molecule type" value="Genomic_DNA"/>
</dbReference>
<dbReference type="PROSITE" id="PS00211">
    <property type="entry name" value="ABC_TRANSPORTER_1"/>
    <property type="match status" value="1"/>
</dbReference>
<dbReference type="GO" id="GO:0005524">
    <property type="term" value="F:ATP binding"/>
    <property type="evidence" value="ECO:0007669"/>
    <property type="project" value="UniProtKB-KW"/>
</dbReference>
<feature type="domain" description="ABC transporter" evidence="5">
    <location>
        <begin position="7"/>
        <end position="256"/>
    </location>
</feature>
<dbReference type="InterPro" id="IPR003593">
    <property type="entry name" value="AAA+_ATPase"/>
</dbReference>
<evidence type="ECO:0000256" key="1">
    <source>
        <dbReference type="ARBA" id="ARBA00005417"/>
    </source>
</evidence>
<evidence type="ECO:0000256" key="4">
    <source>
        <dbReference type="ARBA" id="ARBA00022840"/>
    </source>
</evidence>
<dbReference type="PANTHER" id="PTHR43776">
    <property type="entry name" value="TRANSPORT ATP-BINDING PROTEIN"/>
    <property type="match status" value="1"/>
</dbReference>
<dbReference type="GO" id="GO:0016887">
    <property type="term" value="F:ATP hydrolysis activity"/>
    <property type="evidence" value="ECO:0007669"/>
    <property type="project" value="InterPro"/>
</dbReference>
<dbReference type="InterPro" id="IPR017871">
    <property type="entry name" value="ABC_transporter-like_CS"/>
</dbReference>
<evidence type="ECO:0000256" key="2">
    <source>
        <dbReference type="ARBA" id="ARBA00022448"/>
    </source>
</evidence>
<dbReference type="InterPro" id="IPR003439">
    <property type="entry name" value="ABC_transporter-like_ATP-bd"/>
</dbReference>
<organism evidence="6 7">
    <name type="scientific">Actinokineospora iranica</name>
    <dbReference type="NCBI Taxonomy" id="1271860"/>
    <lineage>
        <taxon>Bacteria</taxon>
        <taxon>Bacillati</taxon>
        <taxon>Actinomycetota</taxon>
        <taxon>Actinomycetes</taxon>
        <taxon>Pseudonocardiales</taxon>
        <taxon>Pseudonocardiaceae</taxon>
        <taxon>Actinokineospora</taxon>
    </lineage>
</organism>
<protein>
    <submittedName>
        <fullName evidence="6">Peptide/nickel transport system ATP-binding protein/oligopeptide transport system ATP-binding protein</fullName>
    </submittedName>
</protein>
<dbReference type="OrthoDB" id="5170605at2"/>
<dbReference type="CDD" id="cd03257">
    <property type="entry name" value="ABC_NikE_OppD_transporters"/>
    <property type="match status" value="1"/>
</dbReference>
<name>A0A1G6R887_9PSEU</name>
<keyword evidence="4 6" id="KW-0067">ATP-binding</keyword>
<dbReference type="GO" id="GO:0015833">
    <property type="term" value="P:peptide transport"/>
    <property type="evidence" value="ECO:0007669"/>
    <property type="project" value="InterPro"/>
</dbReference>
<proteinExistence type="inferred from homology"/>
<dbReference type="Pfam" id="PF00005">
    <property type="entry name" value="ABC_tran"/>
    <property type="match status" value="1"/>
</dbReference>
<reference evidence="7" key="1">
    <citation type="submission" date="2016-10" db="EMBL/GenBank/DDBJ databases">
        <authorList>
            <person name="Varghese N."/>
            <person name="Submissions S."/>
        </authorList>
    </citation>
    <scope>NUCLEOTIDE SEQUENCE [LARGE SCALE GENOMIC DNA]</scope>
    <source>
        <strain evidence="7">IBRC-M 10403</strain>
    </source>
</reference>
<dbReference type="STRING" id="1271860.SAMN05216174_106199"/>
<evidence type="ECO:0000259" key="5">
    <source>
        <dbReference type="PROSITE" id="PS50893"/>
    </source>
</evidence>
<evidence type="ECO:0000313" key="6">
    <source>
        <dbReference type="EMBL" id="SDD00661.1"/>
    </source>
</evidence>
<evidence type="ECO:0000256" key="3">
    <source>
        <dbReference type="ARBA" id="ARBA00022741"/>
    </source>
</evidence>
<dbReference type="RefSeq" id="WP_091450606.1">
    <property type="nucleotide sequence ID" value="NZ_FMZZ01000006.1"/>
</dbReference>
<dbReference type="PROSITE" id="PS50893">
    <property type="entry name" value="ABC_TRANSPORTER_2"/>
    <property type="match status" value="1"/>
</dbReference>
<keyword evidence="2" id="KW-0813">Transport</keyword>
<dbReference type="Pfam" id="PF08352">
    <property type="entry name" value="oligo_HPY"/>
    <property type="match status" value="1"/>
</dbReference>
<dbReference type="PANTHER" id="PTHR43776:SF7">
    <property type="entry name" value="D,D-DIPEPTIDE TRANSPORT ATP-BINDING PROTEIN DDPF-RELATED"/>
    <property type="match status" value="1"/>
</dbReference>
<dbReference type="InterPro" id="IPR027417">
    <property type="entry name" value="P-loop_NTPase"/>
</dbReference>
<dbReference type="AlphaFoldDB" id="A0A1G6R887"/>
<comment type="similarity">
    <text evidence="1">Belongs to the ABC transporter superfamily.</text>
</comment>
<dbReference type="Proteomes" id="UP000199501">
    <property type="component" value="Unassembled WGS sequence"/>
</dbReference>
<accession>A0A1G6R887</accession>
<dbReference type="SMART" id="SM00382">
    <property type="entry name" value="AAA"/>
    <property type="match status" value="1"/>
</dbReference>
<sequence length="329" mass="36145">MTGEPLLRVDALVKSFPVRGGGIIPRTVGHVQAVSGVSFDLREGETLGLVGESGCGKTTTGRAILQLHKPTSGSVRFSGRELTTLTAAQLRPLRRDMQIVFQDPYASLDPRWQVNDVVAEPLRIHGRATGVQHRVDELLELVGLNPEHRNRYPHEFSGGQRQRIGIARALALDPKLIVLDEPVSALDVSVQAGVVNLLEELQERLGLAYLFVAHDLSVVRHISDRVAVMYLGKIVEIGDRDAIYGHPSHPYTQALLSAVPVPDPRLERQRRRIVLTGDVPSPVSPPSGCRFRTRCWKAQDICAEEEPPLRAHGATLSACHFAEERAVLP</sequence>
<evidence type="ECO:0000313" key="7">
    <source>
        <dbReference type="Proteomes" id="UP000199501"/>
    </source>
</evidence>
<dbReference type="Gene3D" id="3.40.50.300">
    <property type="entry name" value="P-loop containing nucleotide triphosphate hydrolases"/>
    <property type="match status" value="1"/>
</dbReference>
<dbReference type="NCBIfam" id="TIGR01727">
    <property type="entry name" value="oligo_HPY"/>
    <property type="match status" value="1"/>
</dbReference>
<dbReference type="SUPFAM" id="SSF52540">
    <property type="entry name" value="P-loop containing nucleoside triphosphate hydrolases"/>
    <property type="match status" value="1"/>
</dbReference>
<keyword evidence="7" id="KW-1185">Reference proteome</keyword>
<gene>
    <name evidence="6" type="ORF">SAMN05216174_106199</name>
</gene>
<dbReference type="InterPro" id="IPR013563">
    <property type="entry name" value="Oligopep_ABC_C"/>
</dbReference>